<feature type="compositionally biased region" description="Basic and acidic residues" evidence="1">
    <location>
        <begin position="955"/>
        <end position="964"/>
    </location>
</feature>
<name>A0A9Q8ZHB7_CURCL</name>
<dbReference type="VEuPathDB" id="FungiDB:yc1106_08758"/>
<dbReference type="AlphaFoldDB" id="A0A9Q8ZHB7"/>
<dbReference type="Proteomes" id="UP001056012">
    <property type="component" value="Chromosome 7"/>
</dbReference>
<feature type="compositionally biased region" description="Polar residues" evidence="1">
    <location>
        <begin position="921"/>
        <end position="942"/>
    </location>
</feature>
<gene>
    <name evidence="2" type="ORF">yc1106_08758</name>
</gene>
<sequence length="993" mass="114297">MEHLGLRLPDRVFDVTYEGNLYTEEQTKHCHFHGFVENQGWTFDPVAYEVKSKGMSDERELSKYERTAFPQLMQSWLFFGLIAAVVYDDFDNSREFQWTRLLSEDENKINTAQLSQMLEEWRRWEMRKENKAGQNMRMIRAQLALDVAKLVVKNHSPTGRARKGLDLDDNLALSLMILGETLTSAKAKIIEQVGFKARDWYGDASIGWGIPLVIMDKMDKDSWCPRTKKLLTAQLRKNATALLSVYISHREQRFEGHENCDENEPCKRKSEDRRFADKYATKHHPMCLHDRDRQKHRIHPCHPETGCCVELEKNQRLKEQWRAEEDHHTLPTCRTPCTDMVGVEDMEEVVKIIMVDRIPLLRFKDTRSNEIKLEVIDSATCQDYATISHVWSDGYGNPDDNKLWRCQLAYFRDLLIQAQTQRNRQSGGGFHNTPKPLPFWIDTLAIPVSDEYKSARKKAVSQIYKVYSRARYTIVIDNGLSNMAWDHQDYTTTAMRILASGWMRRLWTLQEAYLSRKLLFAFERKTEKIPLIDLDEIEELYVDTSDKLVSSLPSNARSYYHNMLGQDRKARIHGLTSTNSVGLVASVWRAAQWRTTSKKEHETLALATLLNLDYKNHSFAGGDVLKQHDDSNKKLSEYEKKLMEYMKDFWTLLEENSPGAIPPGIIFLPGDRIQLKGFGWAPRSWMEAREVGHPDPIAVVSKSAKLDSRKRGLLVEFPGFLLHCQLRKSLTTYTSRDGFWFPTDSSLSEWYHVKPADGQEYSTKKGIVSEERSKDLAIILSRPRPRETPEIGLLVEIEQMKVQRELGKESGKRIFEVYILARMEVKRETDKDHIDNRKLKIINSRREDYRDSIMCGEVLEEDQQWYVDSRPSVADDIAGSEDADAEALAEPLANNASTLQSPIGFRIGAASSVQMEREIVTPSTLTQGPTPSTRTIGGSSTHEGPPASIPQTHAFEGDKEKDVQEAEAPSIDVVKRRLSMMETGKAAWKRYFH</sequence>
<keyword evidence="3" id="KW-1185">Reference proteome</keyword>
<dbReference type="EMBL" id="CP089280">
    <property type="protein sequence ID" value="USP81484.1"/>
    <property type="molecule type" value="Genomic_DNA"/>
</dbReference>
<accession>A0A9Q8ZHB7</accession>
<evidence type="ECO:0000313" key="3">
    <source>
        <dbReference type="Proteomes" id="UP001056012"/>
    </source>
</evidence>
<feature type="region of interest" description="Disordered" evidence="1">
    <location>
        <begin position="921"/>
        <end position="970"/>
    </location>
</feature>
<evidence type="ECO:0000256" key="1">
    <source>
        <dbReference type="SAM" id="MobiDB-lite"/>
    </source>
</evidence>
<dbReference type="OrthoDB" id="2426273at2759"/>
<proteinExistence type="predicted"/>
<dbReference type="PANTHER" id="PTHR39596:SF2">
    <property type="entry name" value="HET DOMAIN PROTEIN (AFU_ORTHOLOGUE AFUA_1G17550)-RELATED"/>
    <property type="match status" value="1"/>
</dbReference>
<reference evidence="2" key="1">
    <citation type="submission" date="2021-12" db="EMBL/GenBank/DDBJ databases">
        <title>Curvularia clavata genome.</title>
        <authorList>
            <person name="Cao Y."/>
        </authorList>
    </citation>
    <scope>NUCLEOTIDE SEQUENCE</scope>
    <source>
        <strain evidence="2">Yc1106</strain>
    </source>
</reference>
<evidence type="ECO:0008006" key="4">
    <source>
        <dbReference type="Google" id="ProtNLM"/>
    </source>
</evidence>
<protein>
    <recommendedName>
        <fullName evidence="4">Heterokaryon incompatibility domain-containing protein</fullName>
    </recommendedName>
</protein>
<organism evidence="2 3">
    <name type="scientific">Curvularia clavata</name>
    <dbReference type="NCBI Taxonomy" id="95742"/>
    <lineage>
        <taxon>Eukaryota</taxon>
        <taxon>Fungi</taxon>
        <taxon>Dikarya</taxon>
        <taxon>Ascomycota</taxon>
        <taxon>Pezizomycotina</taxon>
        <taxon>Dothideomycetes</taxon>
        <taxon>Pleosporomycetidae</taxon>
        <taxon>Pleosporales</taxon>
        <taxon>Pleosporineae</taxon>
        <taxon>Pleosporaceae</taxon>
        <taxon>Curvularia</taxon>
    </lineage>
</organism>
<evidence type="ECO:0000313" key="2">
    <source>
        <dbReference type="EMBL" id="USP81484.1"/>
    </source>
</evidence>
<dbReference type="PANTHER" id="PTHR39596">
    <property type="match status" value="1"/>
</dbReference>